<comment type="caution">
    <text evidence="1">The sequence shown here is derived from an EMBL/GenBank/DDBJ whole genome shotgun (WGS) entry which is preliminary data.</text>
</comment>
<keyword evidence="2" id="KW-1185">Reference proteome</keyword>
<dbReference type="Proteomes" id="UP000295719">
    <property type="component" value="Unassembled WGS sequence"/>
</dbReference>
<protein>
    <submittedName>
        <fullName evidence="1">Uncharacterized protein</fullName>
    </submittedName>
</protein>
<evidence type="ECO:0000313" key="1">
    <source>
        <dbReference type="EMBL" id="TCV92981.1"/>
    </source>
</evidence>
<sequence>MTSVVASRVKLLYVICMKTPITAGVDRIELMQTFIGIVEAGSLSAAAAAARLARPAFTDLPGLSSGTLLPGQA</sequence>
<reference evidence="1 2" key="1">
    <citation type="submission" date="2019-03" db="EMBL/GenBank/DDBJ databases">
        <title>Genomic Encyclopedia of Type Strains, Phase IV (KMG-IV): sequencing the most valuable type-strain genomes for metagenomic binning, comparative biology and taxonomic classification.</title>
        <authorList>
            <person name="Goeker M."/>
        </authorList>
    </citation>
    <scope>NUCLEOTIDE SEQUENCE [LARGE SCALE GENOMIC DNA]</scope>
    <source>
        <strain evidence="1 2">DSM 19580</strain>
    </source>
</reference>
<dbReference type="AlphaFoldDB" id="A0A4R3YL91"/>
<accession>A0A4R3YL91</accession>
<proteinExistence type="predicted"/>
<evidence type="ECO:0000313" key="2">
    <source>
        <dbReference type="Proteomes" id="UP000295719"/>
    </source>
</evidence>
<name>A0A4R3YL91_9GAMM</name>
<gene>
    <name evidence="1" type="ORF">EDC52_11013</name>
</gene>
<dbReference type="EMBL" id="SMCR01000010">
    <property type="protein sequence ID" value="TCV92981.1"/>
    <property type="molecule type" value="Genomic_DNA"/>
</dbReference>
<organism evidence="1 2">
    <name type="scientific">Biostraticola tofi</name>
    <dbReference type="NCBI Taxonomy" id="466109"/>
    <lineage>
        <taxon>Bacteria</taxon>
        <taxon>Pseudomonadati</taxon>
        <taxon>Pseudomonadota</taxon>
        <taxon>Gammaproteobacteria</taxon>
        <taxon>Enterobacterales</taxon>
        <taxon>Bruguierivoracaceae</taxon>
        <taxon>Biostraticola</taxon>
    </lineage>
</organism>